<dbReference type="InterPro" id="IPR017930">
    <property type="entry name" value="Myb_dom"/>
</dbReference>
<comment type="caution">
    <text evidence="6">The sequence shown here is derived from an EMBL/GenBank/DDBJ whole genome shotgun (WGS) entry which is preliminary data.</text>
</comment>
<reference evidence="7" key="1">
    <citation type="journal article" date="2023" name="Commun. Biol.">
        <title>Genome analysis of Parmales, the sister group of diatoms, reveals the evolutionary specialization of diatoms from phago-mixotrophs to photoautotrophs.</title>
        <authorList>
            <person name="Ban H."/>
            <person name="Sato S."/>
            <person name="Yoshikawa S."/>
            <person name="Yamada K."/>
            <person name="Nakamura Y."/>
            <person name="Ichinomiya M."/>
            <person name="Sato N."/>
            <person name="Blanc-Mathieu R."/>
            <person name="Endo H."/>
            <person name="Kuwata A."/>
            <person name="Ogata H."/>
        </authorList>
    </citation>
    <scope>NUCLEOTIDE SEQUENCE [LARGE SCALE GENOMIC DNA]</scope>
    <source>
        <strain evidence="7">NIES 3701</strain>
    </source>
</reference>
<dbReference type="Gene3D" id="1.10.10.60">
    <property type="entry name" value="Homeodomain-like"/>
    <property type="match status" value="2"/>
</dbReference>
<dbReference type="InterPro" id="IPR050560">
    <property type="entry name" value="MYB_TF"/>
</dbReference>
<feature type="region of interest" description="Disordered" evidence="3">
    <location>
        <begin position="221"/>
        <end position="242"/>
    </location>
</feature>
<dbReference type="InterPro" id="IPR001005">
    <property type="entry name" value="SANT/Myb"/>
</dbReference>
<dbReference type="GO" id="GO:0000978">
    <property type="term" value="F:RNA polymerase II cis-regulatory region sequence-specific DNA binding"/>
    <property type="evidence" value="ECO:0007669"/>
    <property type="project" value="TreeGrafter"/>
</dbReference>
<evidence type="ECO:0000256" key="1">
    <source>
        <dbReference type="ARBA" id="ARBA00022737"/>
    </source>
</evidence>
<dbReference type="EMBL" id="BRXY01000306">
    <property type="protein sequence ID" value="GMH85637.1"/>
    <property type="molecule type" value="Genomic_DNA"/>
</dbReference>
<dbReference type="PANTHER" id="PTHR45614:SF274">
    <property type="entry name" value="MYB-LIKE DNA-BINDING PROTEIN"/>
    <property type="match status" value="1"/>
</dbReference>
<feature type="domain" description="Myb-like" evidence="4">
    <location>
        <begin position="63"/>
        <end position="109"/>
    </location>
</feature>
<dbReference type="SUPFAM" id="SSF46689">
    <property type="entry name" value="Homeodomain-like"/>
    <property type="match status" value="1"/>
</dbReference>
<organism evidence="6 7">
    <name type="scientific">Triparma strigata</name>
    <dbReference type="NCBI Taxonomy" id="1606541"/>
    <lineage>
        <taxon>Eukaryota</taxon>
        <taxon>Sar</taxon>
        <taxon>Stramenopiles</taxon>
        <taxon>Ochrophyta</taxon>
        <taxon>Bolidophyceae</taxon>
        <taxon>Parmales</taxon>
        <taxon>Triparmaceae</taxon>
        <taxon>Triparma</taxon>
    </lineage>
</organism>
<dbReference type="InterPro" id="IPR009057">
    <property type="entry name" value="Homeodomain-like_sf"/>
</dbReference>
<evidence type="ECO:0000313" key="7">
    <source>
        <dbReference type="Proteomes" id="UP001165085"/>
    </source>
</evidence>
<name>A0A9W7EP42_9STRA</name>
<dbReference type="GO" id="GO:0005634">
    <property type="term" value="C:nucleus"/>
    <property type="evidence" value="ECO:0007669"/>
    <property type="project" value="TreeGrafter"/>
</dbReference>
<dbReference type="Proteomes" id="UP001165085">
    <property type="component" value="Unassembled WGS sequence"/>
</dbReference>
<evidence type="ECO:0000256" key="3">
    <source>
        <dbReference type="SAM" id="MobiDB-lite"/>
    </source>
</evidence>
<dbReference type="PANTHER" id="PTHR45614">
    <property type="entry name" value="MYB PROTEIN-RELATED"/>
    <property type="match status" value="1"/>
</dbReference>
<feature type="domain" description="HTH myb-type" evidence="5">
    <location>
        <begin position="67"/>
        <end position="118"/>
    </location>
</feature>
<proteinExistence type="predicted"/>
<feature type="region of interest" description="Disordered" evidence="3">
    <location>
        <begin position="116"/>
        <end position="170"/>
    </location>
</feature>
<evidence type="ECO:0000256" key="2">
    <source>
        <dbReference type="ARBA" id="ARBA00023125"/>
    </source>
</evidence>
<dbReference type="PROSITE" id="PS50090">
    <property type="entry name" value="MYB_LIKE"/>
    <property type="match status" value="2"/>
</dbReference>
<evidence type="ECO:0000259" key="4">
    <source>
        <dbReference type="PROSITE" id="PS50090"/>
    </source>
</evidence>
<feature type="domain" description="Myb-like" evidence="4">
    <location>
        <begin position="11"/>
        <end position="62"/>
    </location>
</feature>
<feature type="domain" description="HTH myb-type" evidence="5">
    <location>
        <begin position="11"/>
        <end position="66"/>
    </location>
</feature>
<dbReference type="Pfam" id="PF13921">
    <property type="entry name" value="Myb_DNA-bind_6"/>
    <property type="match status" value="1"/>
</dbReference>
<keyword evidence="1" id="KW-0677">Repeat</keyword>
<dbReference type="CDD" id="cd00167">
    <property type="entry name" value="SANT"/>
    <property type="match status" value="2"/>
</dbReference>
<evidence type="ECO:0000313" key="6">
    <source>
        <dbReference type="EMBL" id="GMH85637.1"/>
    </source>
</evidence>
<protein>
    <submittedName>
        <fullName evidence="6">Uncharacterized protein</fullName>
    </submittedName>
</protein>
<dbReference type="AlphaFoldDB" id="A0A9W7EP42"/>
<dbReference type="SMART" id="SM00717">
    <property type="entry name" value="SANT"/>
    <property type="match status" value="2"/>
</dbReference>
<accession>A0A9W7EP42</accession>
<dbReference type="OrthoDB" id="2143914at2759"/>
<keyword evidence="2" id="KW-0238">DNA-binding</keyword>
<gene>
    <name evidence="6" type="ORF">TrST_g3614</name>
</gene>
<dbReference type="FunFam" id="1.10.10.60:FF:000010">
    <property type="entry name" value="Transcriptional activator Myb isoform A"/>
    <property type="match status" value="1"/>
</dbReference>
<dbReference type="GO" id="GO:0000981">
    <property type="term" value="F:DNA-binding transcription factor activity, RNA polymerase II-specific"/>
    <property type="evidence" value="ECO:0007669"/>
    <property type="project" value="TreeGrafter"/>
</dbReference>
<keyword evidence="7" id="KW-1185">Reference proteome</keyword>
<evidence type="ECO:0000259" key="5">
    <source>
        <dbReference type="PROSITE" id="PS51294"/>
    </source>
</evidence>
<dbReference type="PROSITE" id="PS51294">
    <property type="entry name" value="HTH_MYB"/>
    <property type="match status" value="2"/>
</dbReference>
<sequence length="268" mass="30412">MQSTLHRRRQAPSKDKRSWDRAEDLRLMELVTLHGTTKWSVVADELRSRSGKQCRERYHNHLDPTVKKGGWSKEEDELILSLQKEYGNAWAKITSFLPGRTDNAVKNRYWSATRSAARKAKQCDRGGSRPNINETKSVPNDEPQLVSESELSAPPSPLQKPMSKRRPPSAPKKFALHSLKVNIPKIVPVDYMSDEDIKDSFSDWDALPSLSASISQYELNKPAEVTPSSDAGSDPKKRTHSASNLLEMHDFFDFEHFEEEPLVVPGVY</sequence>